<dbReference type="Gene3D" id="3.30.470.30">
    <property type="entry name" value="DNA ligase/mRNA capping enzyme"/>
    <property type="match status" value="1"/>
</dbReference>
<evidence type="ECO:0000256" key="13">
    <source>
        <dbReference type="ARBA" id="ARBA00023242"/>
    </source>
</evidence>
<dbReference type="CDD" id="cd07903">
    <property type="entry name" value="Adenylation_DNA_ligase_IV"/>
    <property type="match status" value="1"/>
</dbReference>
<evidence type="ECO:0000256" key="11">
    <source>
        <dbReference type="ARBA" id="ARBA00023172"/>
    </source>
</evidence>
<keyword evidence="8 16" id="KW-0227">DNA damage</keyword>
<name>A0AAN5BZN8_ASPOZ</name>
<keyword evidence="6" id="KW-0677">Repeat</keyword>
<dbReference type="InterPro" id="IPR012308">
    <property type="entry name" value="DNA_ligase_ATP-dep_N"/>
</dbReference>
<dbReference type="GO" id="GO:0003677">
    <property type="term" value="F:DNA binding"/>
    <property type="evidence" value="ECO:0007669"/>
    <property type="project" value="InterPro"/>
</dbReference>
<dbReference type="PROSITE" id="PS00697">
    <property type="entry name" value="DNA_LIGASE_A1"/>
    <property type="match status" value="1"/>
</dbReference>
<dbReference type="SUPFAM" id="SSF50249">
    <property type="entry name" value="Nucleic acid-binding proteins"/>
    <property type="match status" value="1"/>
</dbReference>
<dbReference type="PROSITE" id="PS50172">
    <property type="entry name" value="BRCT"/>
    <property type="match status" value="1"/>
</dbReference>
<evidence type="ECO:0000256" key="5">
    <source>
        <dbReference type="ARBA" id="ARBA00022723"/>
    </source>
</evidence>
<dbReference type="InterPro" id="IPR001357">
    <property type="entry name" value="BRCT_dom"/>
</dbReference>
<evidence type="ECO:0000256" key="15">
    <source>
        <dbReference type="ARBA" id="ARBA00043870"/>
    </source>
</evidence>
<evidence type="ECO:0000256" key="2">
    <source>
        <dbReference type="ARBA" id="ARBA00004123"/>
    </source>
</evidence>
<dbReference type="AlphaFoldDB" id="A0AAN5BZN8"/>
<feature type="coiled-coil region" evidence="18">
    <location>
        <begin position="667"/>
        <end position="694"/>
    </location>
</feature>
<comment type="cofactor">
    <cofactor evidence="1">
        <name>Mg(2+)</name>
        <dbReference type="ChEBI" id="CHEBI:18420"/>
    </cofactor>
</comment>
<proteinExistence type="inferred from homology"/>
<evidence type="ECO:0000259" key="20">
    <source>
        <dbReference type="PROSITE" id="PS50160"/>
    </source>
</evidence>
<dbReference type="SUPFAM" id="SSF52113">
    <property type="entry name" value="BRCT domain"/>
    <property type="match status" value="1"/>
</dbReference>
<feature type="region of interest" description="Disordered" evidence="19">
    <location>
        <begin position="1"/>
        <end position="38"/>
    </location>
</feature>
<protein>
    <recommendedName>
        <fullName evidence="16">DNA ligase</fullName>
        <ecNumber evidence="16">6.5.1.1</ecNumber>
    </recommendedName>
</protein>
<dbReference type="GO" id="GO:0006297">
    <property type="term" value="P:nucleotide-excision repair, DNA gap filling"/>
    <property type="evidence" value="ECO:0007669"/>
    <property type="project" value="TreeGrafter"/>
</dbReference>
<dbReference type="PANTHER" id="PTHR45997">
    <property type="entry name" value="DNA LIGASE 4"/>
    <property type="match status" value="1"/>
</dbReference>
<evidence type="ECO:0000256" key="6">
    <source>
        <dbReference type="ARBA" id="ARBA00022737"/>
    </source>
</evidence>
<dbReference type="FunFam" id="1.10.3260.10:FF:000008">
    <property type="entry name" value="DNA ligase 4"/>
    <property type="match status" value="1"/>
</dbReference>
<dbReference type="Pfam" id="PF04675">
    <property type="entry name" value="DNA_ligase_A_N"/>
    <property type="match status" value="1"/>
</dbReference>
<dbReference type="Gene3D" id="1.10.3260.10">
    <property type="entry name" value="DNA ligase, ATP-dependent, N-terminal domain"/>
    <property type="match status" value="1"/>
</dbReference>
<dbReference type="CDD" id="cd07968">
    <property type="entry name" value="OBF_DNA_ligase_IV"/>
    <property type="match status" value="1"/>
</dbReference>
<evidence type="ECO:0000256" key="1">
    <source>
        <dbReference type="ARBA" id="ARBA00001946"/>
    </source>
</evidence>
<dbReference type="Gene3D" id="3.40.50.10190">
    <property type="entry name" value="BRCT domain"/>
    <property type="match status" value="2"/>
</dbReference>
<dbReference type="GO" id="GO:0006310">
    <property type="term" value="P:DNA recombination"/>
    <property type="evidence" value="ECO:0007669"/>
    <property type="project" value="UniProtKB-KW"/>
</dbReference>
<comment type="caution">
    <text evidence="22">The sequence shown here is derived from an EMBL/GenBank/DDBJ whole genome shotgun (WGS) entry which is preliminary data.</text>
</comment>
<feature type="domain" description="ATP-dependent DNA ligase family profile" evidence="20">
    <location>
        <begin position="426"/>
        <end position="551"/>
    </location>
</feature>
<keyword evidence="5" id="KW-0479">Metal-binding</keyword>
<evidence type="ECO:0000313" key="23">
    <source>
        <dbReference type="Proteomes" id="UP001165205"/>
    </source>
</evidence>
<organism evidence="22 23">
    <name type="scientific">Aspergillus oryzae</name>
    <name type="common">Yellow koji mold</name>
    <dbReference type="NCBI Taxonomy" id="5062"/>
    <lineage>
        <taxon>Eukaryota</taxon>
        <taxon>Fungi</taxon>
        <taxon>Dikarya</taxon>
        <taxon>Ascomycota</taxon>
        <taxon>Pezizomycotina</taxon>
        <taxon>Eurotiomycetes</taxon>
        <taxon>Eurotiomycetidae</taxon>
        <taxon>Eurotiales</taxon>
        <taxon>Aspergillaceae</taxon>
        <taxon>Aspergillus</taxon>
        <taxon>Aspergillus subgen. Circumdati</taxon>
    </lineage>
</organism>
<comment type="function">
    <text evidence="15">DNA ligase involved in DNA non-homologous end joining (NHEJ); required for double-strand break (DSB) repair.</text>
</comment>
<evidence type="ECO:0000256" key="16">
    <source>
        <dbReference type="RuleBase" id="RU000617"/>
    </source>
</evidence>
<dbReference type="InterPro" id="IPR012340">
    <property type="entry name" value="NA-bd_OB-fold"/>
</dbReference>
<dbReference type="Pfam" id="PF04679">
    <property type="entry name" value="DNA_ligase_A_C"/>
    <property type="match status" value="1"/>
</dbReference>
<keyword evidence="4 16" id="KW-0436">Ligase</keyword>
<dbReference type="GO" id="GO:0046872">
    <property type="term" value="F:metal ion binding"/>
    <property type="evidence" value="ECO:0007669"/>
    <property type="project" value="UniProtKB-KW"/>
</dbReference>
<dbReference type="NCBIfam" id="TIGR00574">
    <property type="entry name" value="dnl1"/>
    <property type="match status" value="1"/>
</dbReference>
<dbReference type="EC" id="6.5.1.1" evidence="16"/>
<dbReference type="GO" id="GO:0071897">
    <property type="term" value="P:DNA biosynthetic process"/>
    <property type="evidence" value="ECO:0007669"/>
    <property type="project" value="InterPro"/>
</dbReference>
<dbReference type="Pfam" id="PF01068">
    <property type="entry name" value="DNA_ligase_A_M"/>
    <property type="match status" value="1"/>
</dbReference>
<dbReference type="GO" id="GO:0003910">
    <property type="term" value="F:DNA ligase (ATP) activity"/>
    <property type="evidence" value="ECO:0007669"/>
    <property type="project" value="UniProtKB-EC"/>
</dbReference>
<comment type="catalytic activity">
    <reaction evidence="14 16">
        <text>ATP + (deoxyribonucleotide)n-3'-hydroxyl + 5'-phospho-(deoxyribonucleotide)m = (deoxyribonucleotide)n+m + AMP + diphosphate.</text>
        <dbReference type="EC" id="6.5.1.1"/>
    </reaction>
</comment>
<dbReference type="FunFam" id="3.40.50.10190:FF:000114">
    <property type="entry name" value="DNA ligase"/>
    <property type="match status" value="1"/>
</dbReference>
<dbReference type="InterPro" id="IPR036420">
    <property type="entry name" value="BRCT_dom_sf"/>
</dbReference>
<sequence>MDSDDDYNGPADTNPRLEDEESDLDENTRYPNRPRNHSTTLPFHVLFQTLFYPLSEIKKKPAGPARKKVGPHGLSSVNLTPLEKRRDIIDRFISRWRKEVGDDIYPAFRLILPDKDRDRAMYGMKEKAIGKLLIRIMKIDKNSEDALNLLNWKLPGQTTTSSMAGDFAGRCFGVLSKRPMRTEVGDMTIEEVNEKLDHLSAASKENQQLPILTEFYRRMNPEELMWLIRIILRQMKVGATERTFFDVFHPDAENLYSISSSLRRVCWELHDPNIRLEAEDRGITLMQCFQPQLAQFQMHSLDRMISRMRLTEDDPVFWIEEKLDGERMQLHMDSNDSVPGGRTFRFWSRKAKDYTYLYGNGIQDENGALTRYLSDAFADGVESLILDGEMITWDTEQDAIAPFGTLKTAALSEQRNPYSSTTRPLFRIFDILYLNGRDLTRYTLRDRRNALQKSIKPVYRRFEIHPYEEATGKTEIEEALRRVVEEASEGLVLKNPRSPYRLNERHDDWMKVKPEYMTEFGESLDVVVIGGYYGSGHRGGGLSSFLCGLRVDDAHSSQGMVASKCYSFCKVGGGFTAADYANIRHHTDGKWHEWKSRKPPTTYIELAGGDAQYERPDMWIKPEDSVVLCVKAASVAVSDQFRIGLTLRFPRFKKLRMDKDWKSALSVQEFLDLKANAERERKEKEFNVDNSRKKRAKRDNKKPLAIVGYSAEAEAQYTGPSGNIFEGLNFCMLQDRAHVFFATQDKKEEIAASVDRFNDSYARNTTNDELKEEKVNAGWEMPSGWLFKGLTILFPQNDKVDDAEVDETSQTHQQYRLNLARNTVRFAGANVVDSKSSSVTHIVVAPGSSSSDVSSIRKSHSAKPGKKVPHLVTAEWIEECWKQRTLLGEEGMLKPNHGHGTLGLLHSDHFLQGSSRPEVPKQAPCIIIIHIKNQPSLLGISHGPNPNPNSYTGAADDAQDTFPIVHTSIHTPIFA</sequence>
<evidence type="ECO:0000256" key="7">
    <source>
        <dbReference type="ARBA" id="ARBA00022741"/>
    </source>
</evidence>
<dbReference type="SUPFAM" id="SSF117018">
    <property type="entry name" value="ATP-dependent DNA ligase DNA-binding domain"/>
    <property type="match status" value="1"/>
</dbReference>
<dbReference type="PANTHER" id="PTHR45997:SF1">
    <property type="entry name" value="DNA LIGASE 4"/>
    <property type="match status" value="1"/>
</dbReference>
<evidence type="ECO:0000259" key="21">
    <source>
        <dbReference type="PROSITE" id="PS50172"/>
    </source>
</evidence>
<comment type="similarity">
    <text evidence="3 17">Belongs to the ATP-dependent DNA ligase family.</text>
</comment>
<gene>
    <name evidence="22" type="ORF">Aory04_000765200</name>
</gene>
<dbReference type="FunFam" id="3.30.470.30:FF:000013">
    <property type="entry name" value="DNA ligase"/>
    <property type="match status" value="1"/>
</dbReference>
<dbReference type="InterPro" id="IPR036599">
    <property type="entry name" value="DNA_ligase_N_sf"/>
</dbReference>
<dbReference type="InterPro" id="IPR044125">
    <property type="entry name" value="Adenylation_DNA_ligase_IV"/>
</dbReference>
<comment type="subcellular location">
    <subcellularLocation>
        <location evidence="2">Nucleus</location>
    </subcellularLocation>
</comment>
<dbReference type="InterPro" id="IPR012310">
    <property type="entry name" value="DNA_ligase_ATP-dep_cent"/>
</dbReference>
<evidence type="ECO:0000256" key="18">
    <source>
        <dbReference type="SAM" id="Coils"/>
    </source>
</evidence>
<dbReference type="SUPFAM" id="SSF56091">
    <property type="entry name" value="DNA ligase/mRNA capping enzyme, catalytic domain"/>
    <property type="match status" value="1"/>
</dbReference>
<dbReference type="InterPro" id="IPR029710">
    <property type="entry name" value="LIG4"/>
</dbReference>
<dbReference type="InterPro" id="IPR000977">
    <property type="entry name" value="DNA_ligase_ATP-dep"/>
</dbReference>
<dbReference type="EMBL" id="BSYA01000091">
    <property type="protein sequence ID" value="GMG31834.1"/>
    <property type="molecule type" value="Genomic_DNA"/>
</dbReference>
<keyword evidence="13" id="KW-0539">Nucleus</keyword>
<reference evidence="22" key="1">
    <citation type="submission" date="2023-04" db="EMBL/GenBank/DDBJ databases">
        <title>Aspergillus oryzae NBRC 4228.</title>
        <authorList>
            <person name="Ichikawa N."/>
            <person name="Sato H."/>
            <person name="Tonouchi N."/>
        </authorList>
    </citation>
    <scope>NUCLEOTIDE SEQUENCE</scope>
    <source>
        <strain evidence="22">NBRC 4228</strain>
    </source>
</reference>
<dbReference type="InterPro" id="IPR016059">
    <property type="entry name" value="DNA_ligase_ATP-dep_CS"/>
</dbReference>
<evidence type="ECO:0000256" key="12">
    <source>
        <dbReference type="ARBA" id="ARBA00023204"/>
    </source>
</evidence>
<keyword evidence="10" id="KW-0460">Magnesium</keyword>
<keyword evidence="9 16" id="KW-0067">ATP-binding</keyword>
<accession>A0AAN5BZN8</accession>
<keyword evidence="18" id="KW-0175">Coiled coil</keyword>
<keyword evidence="11 16" id="KW-0233">DNA recombination</keyword>
<dbReference type="FunFam" id="2.40.50.140:FF:000234">
    <property type="entry name" value="DNA ligase"/>
    <property type="match status" value="1"/>
</dbReference>
<evidence type="ECO:0000256" key="8">
    <source>
        <dbReference type="ARBA" id="ARBA00022763"/>
    </source>
</evidence>
<dbReference type="PROSITE" id="PS50160">
    <property type="entry name" value="DNA_LIGASE_A3"/>
    <property type="match status" value="1"/>
</dbReference>
<evidence type="ECO:0000256" key="17">
    <source>
        <dbReference type="RuleBase" id="RU004196"/>
    </source>
</evidence>
<evidence type="ECO:0000256" key="4">
    <source>
        <dbReference type="ARBA" id="ARBA00022598"/>
    </source>
</evidence>
<dbReference type="Gene3D" id="2.40.50.140">
    <property type="entry name" value="Nucleic acid-binding proteins"/>
    <property type="match status" value="1"/>
</dbReference>
<evidence type="ECO:0000256" key="14">
    <source>
        <dbReference type="ARBA" id="ARBA00034003"/>
    </source>
</evidence>
<dbReference type="GO" id="GO:0006303">
    <property type="term" value="P:double-strand break repair via nonhomologous end joining"/>
    <property type="evidence" value="ECO:0007669"/>
    <property type="project" value="TreeGrafter"/>
</dbReference>
<evidence type="ECO:0000256" key="10">
    <source>
        <dbReference type="ARBA" id="ARBA00022842"/>
    </source>
</evidence>
<keyword evidence="12 16" id="KW-0234">DNA repair</keyword>
<evidence type="ECO:0000256" key="3">
    <source>
        <dbReference type="ARBA" id="ARBA00007572"/>
    </source>
</evidence>
<feature type="domain" description="BRCT" evidence="21">
    <location>
        <begin position="782"/>
        <end position="894"/>
    </location>
</feature>
<dbReference type="GO" id="GO:0005524">
    <property type="term" value="F:ATP binding"/>
    <property type="evidence" value="ECO:0007669"/>
    <property type="project" value="UniProtKB-KW"/>
</dbReference>
<keyword evidence="7 16" id="KW-0547">Nucleotide-binding</keyword>
<dbReference type="InterPro" id="IPR012309">
    <property type="entry name" value="DNA_ligase_ATP-dep_C"/>
</dbReference>
<evidence type="ECO:0000256" key="19">
    <source>
        <dbReference type="SAM" id="MobiDB-lite"/>
    </source>
</evidence>
<evidence type="ECO:0000313" key="22">
    <source>
        <dbReference type="EMBL" id="GMG31834.1"/>
    </source>
</evidence>
<evidence type="ECO:0000256" key="9">
    <source>
        <dbReference type="ARBA" id="ARBA00022840"/>
    </source>
</evidence>
<dbReference type="GO" id="GO:0032807">
    <property type="term" value="C:DNA ligase IV complex"/>
    <property type="evidence" value="ECO:0007669"/>
    <property type="project" value="TreeGrafter"/>
</dbReference>
<dbReference type="Proteomes" id="UP001165205">
    <property type="component" value="Unassembled WGS sequence"/>
</dbReference>